<comment type="subcellular location">
    <subcellularLocation>
        <location evidence="1">Membrane</location>
    </subcellularLocation>
</comment>
<organism evidence="7 8">
    <name type="scientific">Rhizoclosmatium globosum</name>
    <dbReference type="NCBI Taxonomy" id="329046"/>
    <lineage>
        <taxon>Eukaryota</taxon>
        <taxon>Fungi</taxon>
        <taxon>Fungi incertae sedis</taxon>
        <taxon>Chytridiomycota</taxon>
        <taxon>Chytridiomycota incertae sedis</taxon>
        <taxon>Chytridiomycetes</taxon>
        <taxon>Chytridiales</taxon>
        <taxon>Chytriomycetaceae</taxon>
        <taxon>Rhizoclosmatium</taxon>
    </lineage>
</organism>
<evidence type="ECO:0000256" key="5">
    <source>
        <dbReference type="ARBA" id="ARBA00023136"/>
    </source>
</evidence>
<keyword evidence="8" id="KW-1185">Reference proteome</keyword>
<evidence type="ECO:0000313" key="7">
    <source>
        <dbReference type="EMBL" id="ORY36818.1"/>
    </source>
</evidence>
<evidence type="ECO:0000256" key="1">
    <source>
        <dbReference type="ARBA" id="ARBA00004370"/>
    </source>
</evidence>
<protein>
    <recommendedName>
        <fullName evidence="6">SMP-LTD domain-containing protein</fullName>
    </recommendedName>
</protein>
<keyword evidence="5" id="KW-0472">Membrane</keyword>
<dbReference type="EMBL" id="MCGO01000053">
    <property type="protein sequence ID" value="ORY36818.1"/>
    <property type="molecule type" value="Genomic_DNA"/>
</dbReference>
<proteinExistence type="predicted"/>
<dbReference type="STRING" id="329046.A0A1Y2BPY8"/>
<dbReference type="OrthoDB" id="3356905at2759"/>
<dbReference type="PROSITE" id="PS51847">
    <property type="entry name" value="SMP"/>
    <property type="match status" value="1"/>
</dbReference>
<dbReference type="InterPro" id="IPR031468">
    <property type="entry name" value="SMP_LBD"/>
</dbReference>
<comment type="caution">
    <text evidence="7">The sequence shown here is derived from an EMBL/GenBank/DDBJ whole genome shotgun (WGS) entry which is preliminary data.</text>
</comment>
<keyword evidence="4" id="KW-0446">Lipid-binding</keyword>
<dbReference type="Proteomes" id="UP000193642">
    <property type="component" value="Unassembled WGS sequence"/>
</dbReference>
<reference evidence="7 8" key="1">
    <citation type="submission" date="2016-07" db="EMBL/GenBank/DDBJ databases">
        <title>Pervasive Adenine N6-methylation of Active Genes in Fungi.</title>
        <authorList>
            <consortium name="DOE Joint Genome Institute"/>
            <person name="Mondo S.J."/>
            <person name="Dannebaum R.O."/>
            <person name="Kuo R.C."/>
            <person name="Labutti K."/>
            <person name="Haridas S."/>
            <person name="Kuo A."/>
            <person name="Salamov A."/>
            <person name="Ahrendt S.R."/>
            <person name="Lipzen A."/>
            <person name="Sullivan W."/>
            <person name="Andreopoulos W.B."/>
            <person name="Clum A."/>
            <person name="Lindquist E."/>
            <person name="Daum C."/>
            <person name="Ramamoorthy G.K."/>
            <person name="Gryganskyi A."/>
            <person name="Culley D."/>
            <person name="Magnuson J.K."/>
            <person name="James T.Y."/>
            <person name="O'Malley M.A."/>
            <person name="Stajich J.E."/>
            <person name="Spatafora J.W."/>
            <person name="Visel A."/>
            <person name="Grigoriev I.V."/>
        </authorList>
    </citation>
    <scope>NUCLEOTIDE SEQUENCE [LARGE SCALE GENOMIC DNA]</scope>
    <source>
        <strain evidence="7 8">JEL800</strain>
    </source>
</reference>
<evidence type="ECO:0000256" key="4">
    <source>
        <dbReference type="ARBA" id="ARBA00023121"/>
    </source>
</evidence>
<keyword evidence="3" id="KW-0445">Lipid transport</keyword>
<accession>A0A1Y2BPY8</accession>
<evidence type="ECO:0000256" key="3">
    <source>
        <dbReference type="ARBA" id="ARBA00023055"/>
    </source>
</evidence>
<keyword evidence="2" id="KW-0813">Transport</keyword>
<dbReference type="GO" id="GO:0006869">
    <property type="term" value="P:lipid transport"/>
    <property type="evidence" value="ECO:0007669"/>
    <property type="project" value="UniProtKB-KW"/>
</dbReference>
<evidence type="ECO:0000259" key="6">
    <source>
        <dbReference type="PROSITE" id="PS51847"/>
    </source>
</evidence>
<dbReference type="GO" id="GO:0016020">
    <property type="term" value="C:membrane"/>
    <property type="evidence" value="ECO:0007669"/>
    <property type="project" value="UniProtKB-SubCell"/>
</dbReference>
<dbReference type="AlphaFoldDB" id="A0A1Y2BPY8"/>
<sequence>MSFDINWNLLRDGDSAEQLQRWLNDRLREMDDKRPSFLGPLSVTDLDFGEKPPTIAIQAQLRYQERYRRVVPARRL</sequence>
<evidence type="ECO:0000313" key="8">
    <source>
        <dbReference type="Proteomes" id="UP000193642"/>
    </source>
</evidence>
<feature type="domain" description="SMP-LTD" evidence="6">
    <location>
        <begin position="1"/>
        <end position="76"/>
    </location>
</feature>
<evidence type="ECO:0000256" key="2">
    <source>
        <dbReference type="ARBA" id="ARBA00022448"/>
    </source>
</evidence>
<dbReference type="GO" id="GO:0008289">
    <property type="term" value="F:lipid binding"/>
    <property type="evidence" value="ECO:0007669"/>
    <property type="project" value="UniProtKB-KW"/>
</dbReference>
<gene>
    <name evidence="7" type="ORF">BCR33DRAFT_721755</name>
</gene>
<name>A0A1Y2BPY8_9FUNG</name>